<dbReference type="REBASE" id="218479">
    <property type="entry name" value="S.CcaH3936ORF1225P"/>
</dbReference>
<evidence type="ECO:0000259" key="4">
    <source>
        <dbReference type="Pfam" id="PF01420"/>
    </source>
</evidence>
<feature type="domain" description="Type I restriction modification DNA specificity" evidence="4">
    <location>
        <begin position="267"/>
        <end position="438"/>
    </location>
</feature>
<keyword evidence="5" id="KW-0540">Nuclease</keyword>
<reference evidence="6" key="1">
    <citation type="submission" date="2017-06" db="EMBL/GenBank/DDBJ databases">
        <title>Capnocytophaga spp. assemblies.</title>
        <authorList>
            <person name="Gulvik C.A."/>
        </authorList>
    </citation>
    <scope>NUCLEOTIDE SEQUENCE [LARGE SCALE GENOMIC DNA]</scope>
    <source>
        <strain evidence="6">H3936</strain>
    </source>
</reference>
<dbReference type="NCBIfam" id="NF047740">
    <property type="entry name" value="antiphage_MADS5"/>
    <property type="match status" value="1"/>
</dbReference>
<dbReference type="Proteomes" id="UP000243753">
    <property type="component" value="Chromosome"/>
</dbReference>
<dbReference type="InterPro" id="IPR044946">
    <property type="entry name" value="Restrct_endonuc_typeI_TRD_sf"/>
</dbReference>
<dbReference type="AlphaFoldDB" id="A0AAC9Z1H8"/>
<evidence type="ECO:0000256" key="3">
    <source>
        <dbReference type="ARBA" id="ARBA00023125"/>
    </source>
</evidence>
<dbReference type="GO" id="GO:0003677">
    <property type="term" value="F:DNA binding"/>
    <property type="evidence" value="ECO:0007669"/>
    <property type="project" value="UniProtKB-KW"/>
</dbReference>
<dbReference type="Gene3D" id="3.90.220.20">
    <property type="entry name" value="DNA methylase specificity domains"/>
    <property type="match status" value="2"/>
</dbReference>
<dbReference type="EMBL" id="CP022389">
    <property type="protein sequence ID" value="ATA93064.1"/>
    <property type="molecule type" value="Genomic_DNA"/>
</dbReference>
<evidence type="ECO:0000256" key="2">
    <source>
        <dbReference type="ARBA" id="ARBA00022747"/>
    </source>
</evidence>
<dbReference type="InterPro" id="IPR052021">
    <property type="entry name" value="Type-I_RS_S_subunit"/>
</dbReference>
<sequence>MQVAKINSSSITTNSFMLKPNFHMNFGKRRIERAIKQGLEFKPLGEVVNKVFTGGIFKRVFVDDAEYGLPYISAQHMMNSNPLDVAKIISKKYTPRQDDMSLKENQILVSCAGTVGNIKLITKDLEGVIGSQDIIRIDSDNNKLLYGYLYAFLSSKTAYAYIQSFIYGSVVSRIEPNTLRKLPIPILPEEFQQRVHNLIVDSAQLRVEANKLLSDAKDEIFKEIEIDKSKKNLGVNVSNINQSHHKRFEATYFKSKGSDYRNQIKKYSHKKLKELTEKIFRPGIFKRNYVQDGIEFLGGADITNAIPKSEKKLVKARTLNFKDLTLKEDWILVTCGGTIGTTVLVNNYLSQKLASQHILRVVAKDIPIGYLFAFLNSDIGVEMMQSLMYGSVIQQIEPHHLELLPIPILDNKTMLEIHQKVMNYKVKLNTAILKELEAIDLIEKEIDQWQQS</sequence>
<dbReference type="GO" id="GO:0004519">
    <property type="term" value="F:endonuclease activity"/>
    <property type="evidence" value="ECO:0007669"/>
    <property type="project" value="UniProtKB-KW"/>
</dbReference>
<dbReference type="PANTHER" id="PTHR30408:SF12">
    <property type="entry name" value="TYPE I RESTRICTION ENZYME MJAVIII SPECIFICITY SUBUNIT"/>
    <property type="match status" value="1"/>
</dbReference>
<comment type="similarity">
    <text evidence="1">Belongs to the type-I restriction system S methylase family.</text>
</comment>
<evidence type="ECO:0000313" key="5">
    <source>
        <dbReference type="EMBL" id="ATA93064.1"/>
    </source>
</evidence>
<dbReference type="GO" id="GO:0009307">
    <property type="term" value="P:DNA restriction-modification system"/>
    <property type="evidence" value="ECO:0007669"/>
    <property type="project" value="UniProtKB-KW"/>
</dbReference>
<proteinExistence type="inferred from homology"/>
<accession>A0AAC9Z1H8</accession>
<keyword evidence="5" id="KW-0378">Hydrolase</keyword>
<dbReference type="InterPro" id="IPR000055">
    <property type="entry name" value="Restrct_endonuc_typeI_TRD"/>
</dbReference>
<keyword evidence="3" id="KW-0238">DNA-binding</keyword>
<keyword evidence="2" id="KW-0680">Restriction system</keyword>
<dbReference type="SUPFAM" id="SSF116734">
    <property type="entry name" value="DNA methylase specificity domain"/>
    <property type="match status" value="2"/>
</dbReference>
<dbReference type="PANTHER" id="PTHR30408">
    <property type="entry name" value="TYPE-1 RESTRICTION ENZYME ECOKI SPECIFICITY PROTEIN"/>
    <property type="match status" value="1"/>
</dbReference>
<evidence type="ECO:0000256" key="1">
    <source>
        <dbReference type="ARBA" id="ARBA00010923"/>
    </source>
</evidence>
<gene>
    <name evidence="5" type="ORF">CGC54_01225</name>
</gene>
<dbReference type="RefSeq" id="WP_095918309.1">
    <property type="nucleotide sequence ID" value="NZ_CP022389.1"/>
</dbReference>
<keyword evidence="5" id="KW-0255">Endonuclease</keyword>
<name>A0AAC9Z1H8_9FLAO</name>
<organism evidence="5 6">
    <name type="scientific">Capnocytophaga canimorsus</name>
    <dbReference type="NCBI Taxonomy" id="28188"/>
    <lineage>
        <taxon>Bacteria</taxon>
        <taxon>Pseudomonadati</taxon>
        <taxon>Bacteroidota</taxon>
        <taxon>Flavobacteriia</taxon>
        <taxon>Flavobacteriales</taxon>
        <taxon>Flavobacteriaceae</taxon>
        <taxon>Capnocytophaga</taxon>
    </lineage>
</organism>
<feature type="domain" description="Type I restriction modification DNA specificity" evidence="4">
    <location>
        <begin position="39"/>
        <end position="194"/>
    </location>
</feature>
<dbReference type="Pfam" id="PF01420">
    <property type="entry name" value="Methylase_S"/>
    <property type="match status" value="2"/>
</dbReference>
<protein>
    <submittedName>
        <fullName evidence="5">Restriction endonuclease subunit S</fullName>
    </submittedName>
</protein>
<evidence type="ECO:0000313" key="6">
    <source>
        <dbReference type="Proteomes" id="UP000243753"/>
    </source>
</evidence>